<dbReference type="AlphaFoldDB" id="A0A1B3Z6Z5"/>
<proteinExistence type="predicted"/>
<organism evidence="1 2">
    <name type="scientific">Sphingomonas panacis</name>
    <dbReference type="NCBI Taxonomy" id="1560345"/>
    <lineage>
        <taxon>Bacteria</taxon>
        <taxon>Pseudomonadati</taxon>
        <taxon>Pseudomonadota</taxon>
        <taxon>Alphaproteobacteria</taxon>
        <taxon>Sphingomonadales</taxon>
        <taxon>Sphingomonadaceae</taxon>
        <taxon>Sphingomonas</taxon>
    </lineage>
</organism>
<accession>A0A1B3Z6Z5</accession>
<gene>
    <name evidence="1" type="ORF">AWL63_03600</name>
</gene>
<dbReference type="EMBL" id="CP014168">
    <property type="protein sequence ID" value="AOH83198.1"/>
    <property type="molecule type" value="Genomic_DNA"/>
</dbReference>
<dbReference type="RefSeq" id="WP_069203779.1">
    <property type="nucleotide sequence ID" value="NZ_CP014168.1"/>
</dbReference>
<evidence type="ECO:0008006" key="3">
    <source>
        <dbReference type="Google" id="ProtNLM"/>
    </source>
</evidence>
<evidence type="ECO:0000313" key="2">
    <source>
        <dbReference type="Proteomes" id="UP000094256"/>
    </source>
</evidence>
<evidence type="ECO:0000313" key="1">
    <source>
        <dbReference type="EMBL" id="AOH83198.1"/>
    </source>
</evidence>
<dbReference type="Proteomes" id="UP000094256">
    <property type="component" value="Chromosome"/>
</dbReference>
<name>A0A1B3Z6Z5_9SPHN</name>
<dbReference type="STRING" id="1560345.AWL63_03600"/>
<keyword evidence="2" id="KW-1185">Reference proteome</keyword>
<sequence>MVASAAVVGKWRIVESATWSRDHLDLCGPAFLKIDADGTGEMAFGALTASVDGGFTPSGVDFDWNGADEGDQVTGTGWADLRDDGWLEGEIAYDNGDDTSFIAKPWPFSAAC</sequence>
<reference evidence="1 2" key="1">
    <citation type="submission" date="2016-01" db="EMBL/GenBank/DDBJ databases">
        <title>Complete genome and mega plasmid sequence of Sphingomonas panacis DCY99 elicits systemic resistance in rice to Xanthomonas oryzae.</title>
        <authorList>
            <person name="Kim Y.J."/>
            <person name="Yang D.C."/>
            <person name="Sing P."/>
        </authorList>
    </citation>
    <scope>NUCLEOTIDE SEQUENCE [LARGE SCALE GENOMIC DNA]</scope>
    <source>
        <strain evidence="1 2">DCY99</strain>
    </source>
</reference>
<dbReference type="OrthoDB" id="282152at2"/>
<protein>
    <recommendedName>
        <fullName evidence="3">Extracellular endo-alpha-(1-&gt;5)-L-arabinanase C-terminal domain-containing protein</fullName>
    </recommendedName>
</protein>
<dbReference type="KEGG" id="span:AWL63_03600"/>